<dbReference type="InterPro" id="IPR000990">
    <property type="entry name" value="Innexin"/>
</dbReference>
<dbReference type="Proteomes" id="UP000594262">
    <property type="component" value="Unplaced"/>
</dbReference>
<keyword evidence="8" id="KW-0407">Ion channel</keyword>
<sequence>MLSKGVNQWKRHFFLQYHYMPFLVAAMIIPYYIPYIIHRTVNRDLINLKNAIKEDDVDADRLTKYFFSVFRHPTLKSCWLVICNIIIKILYIAVNVGVFLCLDYILNNKFRYYGNDWLEWGKLDNPVQHDYTSRLRNFPTPGNQLLPSFGYCEVANSAKDIKESTGNYHKVVCEISQHVLYQYTLLVLWVAILCGIIISVLRFGLHDLVLSLPYLHQSTIQITSWCSQRSLYARIGIFGFHSPKERHVVRRCHRKIEKNLK</sequence>
<evidence type="ECO:0000256" key="6">
    <source>
        <dbReference type="ARBA" id="ARBA00023065"/>
    </source>
</evidence>
<evidence type="ECO:0000256" key="7">
    <source>
        <dbReference type="ARBA" id="ARBA00023136"/>
    </source>
</evidence>
<evidence type="ECO:0000256" key="5">
    <source>
        <dbReference type="ARBA" id="ARBA00022989"/>
    </source>
</evidence>
<keyword evidence="4 9" id="KW-0812">Transmembrane</keyword>
<keyword evidence="3" id="KW-1003">Cell membrane</keyword>
<feature type="transmembrane region" description="Helical" evidence="9">
    <location>
        <begin position="12"/>
        <end position="33"/>
    </location>
</feature>
<evidence type="ECO:0000256" key="8">
    <source>
        <dbReference type="ARBA" id="ARBA00023303"/>
    </source>
</evidence>
<keyword evidence="7 9" id="KW-0472">Membrane</keyword>
<evidence type="ECO:0000256" key="9">
    <source>
        <dbReference type="SAM" id="Phobius"/>
    </source>
</evidence>
<dbReference type="EnsemblMetazoa" id="CLYHEMT005496.1">
    <property type="protein sequence ID" value="CLYHEMP005496.1"/>
    <property type="gene ID" value="CLYHEMG005496"/>
</dbReference>
<evidence type="ECO:0000256" key="4">
    <source>
        <dbReference type="ARBA" id="ARBA00022692"/>
    </source>
</evidence>
<keyword evidence="5 9" id="KW-1133">Transmembrane helix</keyword>
<dbReference type="AlphaFoldDB" id="A0A7M5UWX6"/>
<proteinExistence type="predicted"/>
<dbReference type="RefSeq" id="XP_066911136.1">
    <property type="nucleotide sequence ID" value="XM_067055035.1"/>
</dbReference>
<feature type="transmembrane region" description="Helical" evidence="9">
    <location>
        <begin position="185"/>
        <end position="205"/>
    </location>
</feature>
<comment type="subcellular location">
    <subcellularLocation>
        <location evidence="1">Cell membrane</location>
        <topology evidence="1">Multi-pass membrane protein</topology>
    </subcellularLocation>
</comment>
<keyword evidence="2" id="KW-0813">Transport</keyword>
<dbReference type="GO" id="GO:0005886">
    <property type="term" value="C:plasma membrane"/>
    <property type="evidence" value="ECO:0007669"/>
    <property type="project" value="UniProtKB-SubCell"/>
</dbReference>
<name>A0A7M5UWX6_9CNID</name>
<dbReference type="GO" id="GO:0034220">
    <property type="term" value="P:monoatomic ion transmembrane transport"/>
    <property type="evidence" value="ECO:0007669"/>
    <property type="project" value="UniProtKB-KW"/>
</dbReference>
<evidence type="ECO:0000256" key="3">
    <source>
        <dbReference type="ARBA" id="ARBA00022475"/>
    </source>
</evidence>
<dbReference type="OrthoDB" id="5867527at2759"/>
<evidence type="ECO:0008006" key="12">
    <source>
        <dbReference type="Google" id="ProtNLM"/>
    </source>
</evidence>
<evidence type="ECO:0000256" key="2">
    <source>
        <dbReference type="ARBA" id="ARBA00022448"/>
    </source>
</evidence>
<evidence type="ECO:0000313" key="10">
    <source>
        <dbReference type="EnsemblMetazoa" id="CLYHEMP005496.1"/>
    </source>
</evidence>
<keyword evidence="6" id="KW-0406">Ion transport</keyword>
<evidence type="ECO:0000313" key="11">
    <source>
        <dbReference type="Proteomes" id="UP000594262"/>
    </source>
</evidence>
<feature type="transmembrane region" description="Helical" evidence="9">
    <location>
        <begin position="79"/>
        <end position="102"/>
    </location>
</feature>
<keyword evidence="11" id="KW-1185">Reference proteome</keyword>
<reference evidence="10" key="1">
    <citation type="submission" date="2021-01" db="UniProtKB">
        <authorList>
            <consortium name="EnsemblMetazoa"/>
        </authorList>
    </citation>
    <scope>IDENTIFICATION</scope>
</reference>
<evidence type="ECO:0000256" key="1">
    <source>
        <dbReference type="ARBA" id="ARBA00004651"/>
    </source>
</evidence>
<dbReference type="Pfam" id="PF00876">
    <property type="entry name" value="Innexin"/>
    <property type="match status" value="1"/>
</dbReference>
<accession>A0A7M5UWX6</accession>
<protein>
    <recommendedName>
        <fullName evidence="12">Innexin</fullName>
    </recommendedName>
</protein>
<organism evidence="10 11">
    <name type="scientific">Clytia hemisphaerica</name>
    <dbReference type="NCBI Taxonomy" id="252671"/>
    <lineage>
        <taxon>Eukaryota</taxon>
        <taxon>Metazoa</taxon>
        <taxon>Cnidaria</taxon>
        <taxon>Hydrozoa</taxon>
        <taxon>Hydroidolina</taxon>
        <taxon>Leptothecata</taxon>
        <taxon>Obeliida</taxon>
        <taxon>Clytiidae</taxon>
        <taxon>Clytia</taxon>
    </lineage>
</organism>
<dbReference type="GeneID" id="136798428"/>